<name>A0AAV5J2L1_9ROSI</name>
<keyword evidence="2" id="KW-1185">Reference proteome</keyword>
<gene>
    <name evidence="1" type="ORF">SLEP1_g20404</name>
</gene>
<comment type="caution">
    <text evidence="1">The sequence shown here is derived from an EMBL/GenBank/DDBJ whole genome shotgun (WGS) entry which is preliminary data.</text>
</comment>
<protein>
    <submittedName>
        <fullName evidence="1">Uncharacterized protein</fullName>
    </submittedName>
</protein>
<dbReference type="Proteomes" id="UP001054252">
    <property type="component" value="Unassembled WGS sequence"/>
</dbReference>
<evidence type="ECO:0000313" key="1">
    <source>
        <dbReference type="EMBL" id="GKV08828.1"/>
    </source>
</evidence>
<organism evidence="1 2">
    <name type="scientific">Rubroshorea leprosula</name>
    <dbReference type="NCBI Taxonomy" id="152421"/>
    <lineage>
        <taxon>Eukaryota</taxon>
        <taxon>Viridiplantae</taxon>
        <taxon>Streptophyta</taxon>
        <taxon>Embryophyta</taxon>
        <taxon>Tracheophyta</taxon>
        <taxon>Spermatophyta</taxon>
        <taxon>Magnoliopsida</taxon>
        <taxon>eudicotyledons</taxon>
        <taxon>Gunneridae</taxon>
        <taxon>Pentapetalae</taxon>
        <taxon>rosids</taxon>
        <taxon>malvids</taxon>
        <taxon>Malvales</taxon>
        <taxon>Dipterocarpaceae</taxon>
        <taxon>Rubroshorea</taxon>
    </lineage>
</organism>
<proteinExistence type="predicted"/>
<dbReference type="EMBL" id="BPVZ01000029">
    <property type="protein sequence ID" value="GKV08828.1"/>
    <property type="molecule type" value="Genomic_DNA"/>
</dbReference>
<accession>A0AAV5J2L1</accession>
<sequence length="52" mass="6185">MTQRCSHDQPLYSETVLGMPRLFTPWYLLVLPIKTVYWMVQTRMPCLALEKV</sequence>
<evidence type="ECO:0000313" key="2">
    <source>
        <dbReference type="Proteomes" id="UP001054252"/>
    </source>
</evidence>
<reference evidence="1 2" key="1">
    <citation type="journal article" date="2021" name="Commun. Biol.">
        <title>The genome of Shorea leprosula (Dipterocarpaceae) highlights the ecological relevance of drought in aseasonal tropical rainforests.</title>
        <authorList>
            <person name="Ng K.K.S."/>
            <person name="Kobayashi M.J."/>
            <person name="Fawcett J.A."/>
            <person name="Hatakeyama M."/>
            <person name="Paape T."/>
            <person name="Ng C.H."/>
            <person name="Ang C.C."/>
            <person name="Tnah L.H."/>
            <person name="Lee C.T."/>
            <person name="Nishiyama T."/>
            <person name="Sese J."/>
            <person name="O'Brien M.J."/>
            <person name="Copetti D."/>
            <person name="Mohd Noor M.I."/>
            <person name="Ong R.C."/>
            <person name="Putra M."/>
            <person name="Sireger I.Z."/>
            <person name="Indrioko S."/>
            <person name="Kosugi Y."/>
            <person name="Izuno A."/>
            <person name="Isagi Y."/>
            <person name="Lee S.L."/>
            <person name="Shimizu K.K."/>
        </authorList>
    </citation>
    <scope>NUCLEOTIDE SEQUENCE [LARGE SCALE GENOMIC DNA]</scope>
    <source>
        <strain evidence="1">214</strain>
    </source>
</reference>
<dbReference type="AlphaFoldDB" id="A0AAV5J2L1"/>